<gene>
    <name evidence="2" type="ORF">M9458_005202</name>
</gene>
<sequence length="85" mass="8866">TSDSGHAGGDRSAAALLSHPDCPAAESVLRQLPQCNALPQLPSERPAFPSVLPGPAVGLRACKRQRGATDHRGRAAEPGRLHQNL</sequence>
<organism evidence="2 3">
    <name type="scientific">Cirrhinus mrigala</name>
    <name type="common">Mrigala</name>
    <dbReference type="NCBI Taxonomy" id="683832"/>
    <lineage>
        <taxon>Eukaryota</taxon>
        <taxon>Metazoa</taxon>
        <taxon>Chordata</taxon>
        <taxon>Craniata</taxon>
        <taxon>Vertebrata</taxon>
        <taxon>Euteleostomi</taxon>
        <taxon>Actinopterygii</taxon>
        <taxon>Neopterygii</taxon>
        <taxon>Teleostei</taxon>
        <taxon>Ostariophysi</taxon>
        <taxon>Cypriniformes</taxon>
        <taxon>Cyprinidae</taxon>
        <taxon>Labeoninae</taxon>
        <taxon>Labeonini</taxon>
        <taxon>Cirrhinus</taxon>
    </lineage>
</organism>
<proteinExistence type="predicted"/>
<evidence type="ECO:0000313" key="2">
    <source>
        <dbReference type="EMBL" id="KAL0196662.1"/>
    </source>
</evidence>
<dbReference type="AlphaFoldDB" id="A0ABD0RFQ0"/>
<feature type="region of interest" description="Disordered" evidence="1">
    <location>
        <begin position="64"/>
        <end position="85"/>
    </location>
</feature>
<dbReference type="EMBL" id="JAMKFB020000003">
    <property type="protein sequence ID" value="KAL0196662.1"/>
    <property type="molecule type" value="Genomic_DNA"/>
</dbReference>
<comment type="caution">
    <text evidence="2">The sequence shown here is derived from an EMBL/GenBank/DDBJ whole genome shotgun (WGS) entry which is preliminary data.</text>
</comment>
<keyword evidence="3" id="KW-1185">Reference proteome</keyword>
<accession>A0ABD0RFQ0</accession>
<evidence type="ECO:0000313" key="3">
    <source>
        <dbReference type="Proteomes" id="UP001529510"/>
    </source>
</evidence>
<name>A0ABD0RFQ0_CIRMR</name>
<feature type="non-terminal residue" evidence="2">
    <location>
        <position position="85"/>
    </location>
</feature>
<evidence type="ECO:0000256" key="1">
    <source>
        <dbReference type="SAM" id="MobiDB-lite"/>
    </source>
</evidence>
<reference evidence="2 3" key="1">
    <citation type="submission" date="2024-05" db="EMBL/GenBank/DDBJ databases">
        <title>Genome sequencing and assembly of Indian major carp, Cirrhinus mrigala (Hamilton, 1822).</title>
        <authorList>
            <person name="Mohindra V."/>
            <person name="Chowdhury L.M."/>
            <person name="Lal K."/>
            <person name="Jena J.K."/>
        </authorList>
    </citation>
    <scope>NUCLEOTIDE SEQUENCE [LARGE SCALE GENOMIC DNA]</scope>
    <source>
        <strain evidence="2">CM1030</strain>
        <tissue evidence="2">Blood</tissue>
    </source>
</reference>
<feature type="non-terminal residue" evidence="2">
    <location>
        <position position="1"/>
    </location>
</feature>
<protein>
    <submittedName>
        <fullName evidence="2">Uncharacterized protein</fullName>
    </submittedName>
</protein>
<dbReference type="Proteomes" id="UP001529510">
    <property type="component" value="Unassembled WGS sequence"/>
</dbReference>
<feature type="compositionally biased region" description="Basic and acidic residues" evidence="1">
    <location>
        <begin position="67"/>
        <end position="85"/>
    </location>
</feature>